<sequence length="807" mass="84910">MSAFPRFARRRCAAIAAPLLALPLAGATALIGAAPAGAVSTTVLISEVYGGGGNSGAPFQNDFIELGNRAGTAIDLSGWRVQYFSASGGSGGSTTLSGSIPAGKTFLIKQAAGAGAGQPLPTPDATGTLNMSATNGRVDLYDPAGTLVDRIGFGSANAYETKAAPALSNTTSAARSATFADTDDNSVDFTVGAPTPTPSGGTGGPGPEPEPTEVTIAQIQGTGATSPLNGQQVTTSGVVTANYPTGGFNGFYLQTAGTGGTTDATPGASDGVFVFGTTDVAIGDCYTVTATVTEYNGLTELTRPTLTPKSGCAPVTPTPLPTLPVTDADKEQYEGMLVLPQGTYTITNNYALNQYGQLGLAVGDQPLYQATEKVAPGAAAAAYEAENRKKYITLDDGSSWDYLRNATAQDSPLPYLSQAEPMRTGSQLTFAKPVILDYRFQWNYQPTGQVVGPTDSDDPVVTENDREATPPATGGDTNIAFINVLNYFTDLGEDEDQVKNCPSYDDRDGNPVTTNYCEVRGAWTEKALADQRAKLVSAVNGLDAAVVGLSEIENSAGLSWVNRDRDYTLREFVAALNAAGGTWAYAESPVVNAPNEDVIRTAFIYNPQLVKPKGSSQLLLDPAFANARYPLAQEWQAQRSGTKFVTVVNHFKSKGSGEDDGTGQGLSNPSREAQARALTSWTASQWAKDPVFLIGDFNAYSKETPIQIIESAGYTELVKKYEPGSASYQFSGRLGSLDHMFGNAAAAELVTGAGIWDINADESVAMQYSRRNYNVTDFYTTQPYAASDHDPVLVGIDVKGGWWDRKR</sequence>
<evidence type="ECO:0000256" key="1">
    <source>
        <dbReference type="SAM" id="MobiDB-lite"/>
    </source>
</evidence>
<dbReference type="PROSITE" id="PS51841">
    <property type="entry name" value="LTD"/>
    <property type="match status" value="1"/>
</dbReference>
<feature type="domain" description="LTD" evidence="3">
    <location>
        <begin position="27"/>
        <end position="155"/>
    </location>
</feature>
<dbReference type="InterPro" id="IPR001322">
    <property type="entry name" value="Lamin_tail_dom"/>
</dbReference>
<dbReference type="InterPro" id="IPR036415">
    <property type="entry name" value="Lamin_tail_dom_sf"/>
</dbReference>
<dbReference type="PANTHER" id="PTHR42834:SF1">
    <property type="entry name" value="ENDONUCLEASE_EXONUCLEASE_PHOSPHATASE FAMILY PROTEIN (AFU_ORTHOLOGUE AFUA_3G09210)"/>
    <property type="match status" value="1"/>
</dbReference>
<dbReference type="PANTHER" id="PTHR42834">
    <property type="entry name" value="ENDONUCLEASE/EXONUCLEASE/PHOSPHATASE FAMILY PROTEIN (AFU_ORTHOLOGUE AFUA_3G09210)"/>
    <property type="match status" value="1"/>
</dbReference>
<evidence type="ECO:0000256" key="2">
    <source>
        <dbReference type="SAM" id="SignalP"/>
    </source>
</evidence>
<name>A0A2T0U9T3_9MICO</name>
<feature type="region of interest" description="Disordered" evidence="1">
    <location>
        <begin position="449"/>
        <end position="475"/>
    </location>
</feature>
<keyword evidence="5" id="KW-1185">Reference proteome</keyword>
<organism evidence="4 5">
    <name type="scientific">Knoellia remsis</name>
    <dbReference type="NCBI Taxonomy" id="407159"/>
    <lineage>
        <taxon>Bacteria</taxon>
        <taxon>Bacillati</taxon>
        <taxon>Actinomycetota</taxon>
        <taxon>Actinomycetes</taxon>
        <taxon>Micrococcales</taxon>
        <taxon>Intrasporangiaceae</taxon>
        <taxon>Knoellia</taxon>
    </lineage>
</organism>
<evidence type="ECO:0000313" key="5">
    <source>
        <dbReference type="Proteomes" id="UP000237822"/>
    </source>
</evidence>
<proteinExistence type="predicted"/>
<keyword evidence="2" id="KW-0732">Signal</keyword>
<feature type="region of interest" description="Disordered" evidence="1">
    <location>
        <begin position="179"/>
        <end position="212"/>
    </location>
</feature>
<dbReference type="SUPFAM" id="SSF56219">
    <property type="entry name" value="DNase I-like"/>
    <property type="match status" value="1"/>
</dbReference>
<gene>
    <name evidence="4" type="ORF">BCF74_1247</name>
</gene>
<dbReference type="OrthoDB" id="1016457at2"/>
<dbReference type="Proteomes" id="UP000237822">
    <property type="component" value="Unassembled WGS sequence"/>
</dbReference>
<dbReference type="CDD" id="cd10283">
    <property type="entry name" value="MnuA_DNase1-like"/>
    <property type="match status" value="1"/>
</dbReference>
<dbReference type="Gene3D" id="3.60.10.10">
    <property type="entry name" value="Endonuclease/exonuclease/phosphatase"/>
    <property type="match status" value="1"/>
</dbReference>
<accession>A0A2T0U9T3</accession>
<protein>
    <recommendedName>
        <fullName evidence="3">LTD domain-containing protein</fullName>
    </recommendedName>
</protein>
<reference evidence="4 5" key="1">
    <citation type="submission" date="2018-03" db="EMBL/GenBank/DDBJ databases">
        <title>Genomic Encyclopedia of Archaeal and Bacterial Type Strains, Phase II (KMG-II): from individual species to whole genera.</title>
        <authorList>
            <person name="Goeker M."/>
        </authorList>
    </citation>
    <scope>NUCLEOTIDE SEQUENCE [LARGE SCALE GENOMIC DNA]</scope>
    <source>
        <strain evidence="4 5">ATCC BAA-1496</strain>
    </source>
</reference>
<evidence type="ECO:0000313" key="4">
    <source>
        <dbReference type="EMBL" id="PRY54676.1"/>
    </source>
</evidence>
<dbReference type="CDD" id="cd04486">
    <property type="entry name" value="YhcR_OBF_like"/>
    <property type="match status" value="1"/>
</dbReference>
<dbReference type="SUPFAM" id="SSF74853">
    <property type="entry name" value="Lamin A/C globular tail domain"/>
    <property type="match status" value="1"/>
</dbReference>
<feature type="chain" id="PRO_5015481885" description="LTD domain-containing protein" evidence="2">
    <location>
        <begin position="39"/>
        <end position="807"/>
    </location>
</feature>
<dbReference type="RefSeq" id="WP_106298445.1">
    <property type="nucleotide sequence ID" value="NZ_PVTI01000024.1"/>
</dbReference>
<dbReference type="EMBL" id="PVTI01000024">
    <property type="protein sequence ID" value="PRY54676.1"/>
    <property type="molecule type" value="Genomic_DNA"/>
</dbReference>
<evidence type="ECO:0000259" key="3">
    <source>
        <dbReference type="PROSITE" id="PS51841"/>
    </source>
</evidence>
<feature type="signal peptide" evidence="2">
    <location>
        <begin position="1"/>
        <end position="38"/>
    </location>
</feature>
<comment type="caution">
    <text evidence="4">The sequence shown here is derived from an EMBL/GenBank/DDBJ whole genome shotgun (WGS) entry which is preliminary data.</text>
</comment>
<dbReference type="NCBIfam" id="NF033681">
    <property type="entry name" value="ExeM_NucH_DNase"/>
    <property type="match status" value="1"/>
</dbReference>
<dbReference type="InterPro" id="IPR036691">
    <property type="entry name" value="Endo/exonu/phosph_ase_sf"/>
</dbReference>
<dbReference type="Pfam" id="PF00932">
    <property type="entry name" value="LTD"/>
    <property type="match status" value="1"/>
</dbReference>
<dbReference type="InterPro" id="IPR047971">
    <property type="entry name" value="ExeM-like"/>
</dbReference>
<dbReference type="AlphaFoldDB" id="A0A2T0U9T3"/>